<reference evidence="2" key="1">
    <citation type="submission" date="2014-09" db="EMBL/GenBank/DDBJ databases">
        <authorList>
            <person name="Mudge J."/>
            <person name="Ramaraj T."/>
            <person name="Lindquist I.E."/>
            <person name="Bharti A.K."/>
            <person name="Sundararajan A."/>
            <person name="Cameron C.T."/>
            <person name="Woodward J.E."/>
            <person name="May G.D."/>
            <person name="Brubaker C."/>
            <person name="Broadhvest J."/>
            <person name="Wilkins T.A."/>
        </authorList>
    </citation>
    <scope>NUCLEOTIDE SEQUENCE</scope>
    <source>
        <strain evidence="2">cv. AKA8401</strain>
    </source>
</reference>
<sequence>MMLHAAEVVYPMHQLSIPYLFELRILLTSKYTNHTYIVHSGLRYFTL</sequence>
<accession>A0A0B0MYZ2</accession>
<comment type="caution">
    <text evidence="1">The sequence shown here is derived from an EMBL/GenBank/DDBJ whole genome shotgun (WGS) entry which is preliminary data.</text>
</comment>
<organism evidence="1 2">
    <name type="scientific">Gossypium arboreum</name>
    <name type="common">Tree cotton</name>
    <name type="synonym">Gossypium nanking</name>
    <dbReference type="NCBI Taxonomy" id="29729"/>
    <lineage>
        <taxon>Eukaryota</taxon>
        <taxon>Viridiplantae</taxon>
        <taxon>Streptophyta</taxon>
        <taxon>Embryophyta</taxon>
        <taxon>Tracheophyta</taxon>
        <taxon>Spermatophyta</taxon>
        <taxon>Magnoliopsida</taxon>
        <taxon>eudicotyledons</taxon>
        <taxon>Gunneridae</taxon>
        <taxon>Pentapetalae</taxon>
        <taxon>rosids</taxon>
        <taxon>malvids</taxon>
        <taxon>Malvales</taxon>
        <taxon>Malvaceae</taxon>
        <taxon>Malvoideae</taxon>
        <taxon>Gossypium</taxon>
    </lineage>
</organism>
<protein>
    <submittedName>
        <fullName evidence="1">Uncharacterized protein</fullName>
    </submittedName>
</protein>
<dbReference type="Proteomes" id="UP000032142">
    <property type="component" value="Unassembled WGS sequence"/>
</dbReference>
<name>A0A0B0MYZ2_GOSAR</name>
<gene>
    <name evidence="1" type="ORF">F383_28903</name>
</gene>
<evidence type="ECO:0000313" key="2">
    <source>
        <dbReference type="Proteomes" id="UP000032142"/>
    </source>
</evidence>
<evidence type="ECO:0000313" key="1">
    <source>
        <dbReference type="EMBL" id="KHG04156.1"/>
    </source>
</evidence>
<dbReference type="EMBL" id="JRRC01406319">
    <property type="protein sequence ID" value="KHG04156.1"/>
    <property type="molecule type" value="Genomic_DNA"/>
</dbReference>
<proteinExistence type="predicted"/>
<dbReference type="AlphaFoldDB" id="A0A0B0MYZ2"/>
<keyword evidence="2" id="KW-1185">Reference proteome</keyword>